<dbReference type="PANTHER" id="PTHR41259">
    <property type="entry name" value="DOUBLE-STRAND BREAK REPAIR RAD50 ATPASE, PUTATIVE-RELATED"/>
    <property type="match status" value="1"/>
</dbReference>
<protein>
    <submittedName>
        <fullName evidence="3">AAA domain-containing protein</fullName>
    </submittedName>
</protein>
<keyword evidence="1" id="KW-0175">Coiled coil</keyword>
<feature type="coiled-coil region" evidence="1">
    <location>
        <begin position="605"/>
        <end position="666"/>
    </location>
</feature>
<dbReference type="AlphaFoldDB" id="A0A1M4T3T2"/>
<dbReference type="InterPro" id="IPR038734">
    <property type="entry name" value="YhaN_AAA"/>
</dbReference>
<keyword evidence="4" id="KW-1185">Reference proteome</keyword>
<proteinExistence type="predicted"/>
<dbReference type="SUPFAM" id="SSF52540">
    <property type="entry name" value="P-loop containing nucleoside triphosphate hydrolases"/>
    <property type="match status" value="2"/>
</dbReference>
<evidence type="ECO:0000313" key="3">
    <source>
        <dbReference type="EMBL" id="SHE39110.1"/>
    </source>
</evidence>
<feature type="domain" description="YhaN AAA" evidence="2">
    <location>
        <begin position="1"/>
        <end position="48"/>
    </location>
</feature>
<dbReference type="PANTHER" id="PTHR41259:SF1">
    <property type="entry name" value="DOUBLE-STRAND BREAK REPAIR RAD50 ATPASE, PUTATIVE-RELATED"/>
    <property type="match status" value="1"/>
</dbReference>
<accession>A0A1M4T3T2</accession>
<dbReference type="Pfam" id="PF13514">
    <property type="entry name" value="AAA_27"/>
    <property type="match status" value="1"/>
</dbReference>
<name>A0A1M4T3T2_9CLOT</name>
<reference evidence="4" key="1">
    <citation type="submission" date="2016-11" db="EMBL/GenBank/DDBJ databases">
        <authorList>
            <person name="Varghese N."/>
            <person name="Submissions S."/>
        </authorList>
    </citation>
    <scope>NUCLEOTIDE SEQUENCE [LARGE SCALE GENOMIC DNA]</scope>
    <source>
        <strain evidence="4">DSM 10124</strain>
    </source>
</reference>
<feature type="coiled-coil region" evidence="1">
    <location>
        <begin position="493"/>
        <end position="560"/>
    </location>
</feature>
<organism evidence="3 4">
    <name type="scientific">Caloramator proteoclasticus DSM 10124</name>
    <dbReference type="NCBI Taxonomy" id="1121262"/>
    <lineage>
        <taxon>Bacteria</taxon>
        <taxon>Bacillati</taxon>
        <taxon>Bacillota</taxon>
        <taxon>Clostridia</taxon>
        <taxon>Eubacteriales</taxon>
        <taxon>Clostridiaceae</taxon>
        <taxon>Caloramator</taxon>
    </lineage>
</organism>
<dbReference type="Gene3D" id="3.40.50.300">
    <property type="entry name" value="P-loop containing nucleotide triphosphate hydrolases"/>
    <property type="match status" value="2"/>
</dbReference>
<dbReference type="EMBL" id="FQVG01000003">
    <property type="protein sequence ID" value="SHE39110.1"/>
    <property type="molecule type" value="Genomic_DNA"/>
</dbReference>
<feature type="coiled-coil region" evidence="1">
    <location>
        <begin position="307"/>
        <end position="395"/>
    </location>
</feature>
<evidence type="ECO:0000256" key="1">
    <source>
        <dbReference type="SAM" id="Coils"/>
    </source>
</evidence>
<dbReference type="RefSeq" id="WP_073247710.1">
    <property type="nucleotide sequence ID" value="NZ_FQVG01000003.1"/>
</dbReference>
<evidence type="ECO:0000313" key="4">
    <source>
        <dbReference type="Proteomes" id="UP000184423"/>
    </source>
</evidence>
<dbReference type="InterPro" id="IPR027417">
    <property type="entry name" value="P-loop_NTPase"/>
</dbReference>
<gene>
    <name evidence="3" type="ORF">SAMN02746091_00305</name>
</gene>
<evidence type="ECO:0000259" key="2">
    <source>
        <dbReference type="Pfam" id="PF13514"/>
    </source>
</evidence>
<feature type="coiled-coil region" evidence="1">
    <location>
        <begin position="235"/>
        <end position="269"/>
    </location>
</feature>
<sequence length="803" mass="93933">MKLKKVECRQFAGLRDKKVEFSDGLNVVYGKNEAGKSTIVEAISNTIFKDAKLGSRSKEDKEFKKLFFPYPNGDFAESFLEIENDGVDLKISKKWSDKNPSSYLEIKGTKISDEKRIKEEILKIFSQGEATYNKLAFQRQRDFKESIQKIAEDKDIRNSIFEFVSTSTLELDGVSIEDLKANIDNEIKELINSWDMDKEMPLNNRGINNPYVKNVGLILGSYYNKERAKLELEEVIKKEDERDEVLKSLKELEKEYTVVKRELDELKAFEKDALKRAAIEPKKDRLKAEYDKLIEVQKNWPQYQTKLDDKKKELVVIEENIKNLIKEEEQNIKAKEKEEIEKKLKQVKEKLEQVEDLKKKLDELKEISEQDVRNLEKIRRDIERLENQINLGEFTVSINIKNRKPIYLTKDLEEKSRVEESVQATAKGYAKVETDDFDFEIKLKDFDVEKIREEYVKLKSDYTGILEKFGVKDVDEAREIATKRSYLSIEIVNKKKEIQIVLGEDTVDELEKKLVEIGVVTLTRSIAEIRKEKMELENKKITILAEIKNIESTIKEWENKYKTPEELFNRLVDIMSEIKLLDKELDKLKPLPEGFTSVMEFNEYLNDIKEKEQSLFNERGKLQQQYYTIEIELQNKKSSKDLEEEIKIYEENYKNYLKKAKNLIKLKKLIDETLDDINSNTFDPIVDSFNKYLAYITGNKYKVKDFNESLEFEIGNDASNLSVDLLSTGTYDTVALALKFALIENMFDNETFIVLDDCLVDLDEERKQKAAELIKEFAKKHQVIFTTCSMDTAKLLEGKLINL</sequence>
<dbReference type="Proteomes" id="UP000184423">
    <property type="component" value="Unassembled WGS sequence"/>
</dbReference>